<reference evidence="3 4" key="1">
    <citation type="submission" date="2017-02" db="EMBL/GenBank/DDBJ databases">
        <authorList>
            <person name="Peterson S.W."/>
        </authorList>
    </citation>
    <scope>NUCLEOTIDE SEQUENCE [LARGE SCALE GENOMIC DNA]</scope>
    <source>
        <strain evidence="3 4">DSM 22335</strain>
    </source>
</reference>
<keyword evidence="3" id="KW-0346">Stress response</keyword>
<accession>A0A1T4RAR8</accession>
<evidence type="ECO:0000313" key="4">
    <source>
        <dbReference type="Proteomes" id="UP000190888"/>
    </source>
</evidence>
<proteinExistence type="predicted"/>
<feature type="signal peptide" evidence="1">
    <location>
        <begin position="1"/>
        <end position="26"/>
    </location>
</feature>
<protein>
    <submittedName>
        <fullName evidence="3">Heat shock protein HslJ</fullName>
    </submittedName>
</protein>
<dbReference type="InterPro" id="IPR038670">
    <property type="entry name" value="HslJ-like_sf"/>
</dbReference>
<dbReference type="Pfam" id="PF03724">
    <property type="entry name" value="META"/>
    <property type="match status" value="1"/>
</dbReference>
<evidence type="ECO:0000256" key="1">
    <source>
        <dbReference type="SAM" id="SignalP"/>
    </source>
</evidence>
<dbReference type="Gene3D" id="2.40.128.270">
    <property type="match status" value="1"/>
</dbReference>
<organism evidence="3 4">
    <name type="scientific">Sediminibacterium ginsengisoli</name>
    <dbReference type="NCBI Taxonomy" id="413434"/>
    <lineage>
        <taxon>Bacteria</taxon>
        <taxon>Pseudomonadati</taxon>
        <taxon>Bacteroidota</taxon>
        <taxon>Chitinophagia</taxon>
        <taxon>Chitinophagales</taxon>
        <taxon>Chitinophagaceae</taxon>
        <taxon>Sediminibacterium</taxon>
    </lineage>
</organism>
<sequence length="141" mass="15720">MKCSNRYIKYLTGLLMMLFSGMHSFAQQPTLSGTWVLQPVLPSDTAAGARPSISFNTGNSSFTGFTGCNDMSGNFKTKDGDLSFAKEIRLSKKICEGYNEKEFVMNLLRVNGYKFQDGILVLLINTTPVSRWTRKEQQAAL</sequence>
<feature type="chain" id="PRO_5010589917" evidence="1">
    <location>
        <begin position="27"/>
        <end position="141"/>
    </location>
</feature>
<dbReference type="EMBL" id="FUWH01000011">
    <property type="protein sequence ID" value="SKA13132.1"/>
    <property type="molecule type" value="Genomic_DNA"/>
</dbReference>
<dbReference type="InterPro" id="IPR005184">
    <property type="entry name" value="DUF306_Meta_HslJ"/>
</dbReference>
<dbReference type="STRING" id="413434.SAMN04488132_11182"/>
<keyword evidence="4" id="KW-1185">Reference proteome</keyword>
<name>A0A1T4RAR8_9BACT</name>
<gene>
    <name evidence="3" type="ORF">SAMN04488132_11182</name>
</gene>
<dbReference type="RefSeq" id="WP_176113039.1">
    <property type="nucleotide sequence ID" value="NZ_FUWH01000011.1"/>
</dbReference>
<evidence type="ECO:0000313" key="3">
    <source>
        <dbReference type="EMBL" id="SKA13132.1"/>
    </source>
</evidence>
<dbReference type="AlphaFoldDB" id="A0A1T4RAR8"/>
<feature type="domain" description="DUF306" evidence="2">
    <location>
        <begin position="31"/>
        <end position="123"/>
    </location>
</feature>
<evidence type="ECO:0000259" key="2">
    <source>
        <dbReference type="Pfam" id="PF03724"/>
    </source>
</evidence>
<keyword evidence="1" id="KW-0732">Signal</keyword>
<dbReference type="Proteomes" id="UP000190888">
    <property type="component" value="Unassembled WGS sequence"/>
</dbReference>